<organism evidence="2 3">
    <name type="scientific">Actinomycetospora corticicola</name>
    <dbReference type="NCBI Taxonomy" id="663602"/>
    <lineage>
        <taxon>Bacteria</taxon>
        <taxon>Bacillati</taxon>
        <taxon>Actinomycetota</taxon>
        <taxon>Actinomycetes</taxon>
        <taxon>Pseudonocardiales</taxon>
        <taxon>Pseudonocardiaceae</taxon>
        <taxon>Actinomycetospora</taxon>
    </lineage>
</organism>
<proteinExistence type="predicted"/>
<gene>
    <name evidence="2" type="ORF">BJ983_004242</name>
</gene>
<evidence type="ECO:0000256" key="1">
    <source>
        <dbReference type="SAM" id="MobiDB-lite"/>
    </source>
</evidence>
<reference evidence="2 3" key="1">
    <citation type="submission" date="2020-07" db="EMBL/GenBank/DDBJ databases">
        <title>Sequencing the genomes of 1000 actinobacteria strains.</title>
        <authorList>
            <person name="Klenk H.-P."/>
        </authorList>
    </citation>
    <scope>NUCLEOTIDE SEQUENCE [LARGE SCALE GENOMIC DNA]</scope>
    <source>
        <strain evidence="2 3">DSM 45772</strain>
    </source>
</reference>
<dbReference type="RefSeq" id="WP_179795627.1">
    <property type="nucleotide sequence ID" value="NZ_BAABHP010000020.1"/>
</dbReference>
<dbReference type="AlphaFoldDB" id="A0A7Y9J7A2"/>
<feature type="compositionally biased region" description="Basic and acidic residues" evidence="1">
    <location>
        <begin position="14"/>
        <end position="36"/>
    </location>
</feature>
<dbReference type="Proteomes" id="UP000535890">
    <property type="component" value="Unassembled WGS sequence"/>
</dbReference>
<name>A0A7Y9J7A2_9PSEU</name>
<evidence type="ECO:0000313" key="2">
    <source>
        <dbReference type="EMBL" id="NYD38140.1"/>
    </source>
</evidence>
<feature type="region of interest" description="Disordered" evidence="1">
    <location>
        <begin position="1"/>
        <end position="45"/>
    </location>
</feature>
<dbReference type="EMBL" id="JACCBN010000001">
    <property type="protein sequence ID" value="NYD38140.1"/>
    <property type="molecule type" value="Genomic_DNA"/>
</dbReference>
<sequence>MPGAVTGRAATVERSGDLLAERADGPVVDERRRDDLPATATGFSP</sequence>
<protein>
    <submittedName>
        <fullName evidence="2">Uncharacterized protein</fullName>
    </submittedName>
</protein>
<evidence type="ECO:0000313" key="3">
    <source>
        <dbReference type="Proteomes" id="UP000535890"/>
    </source>
</evidence>
<comment type="caution">
    <text evidence="2">The sequence shown here is derived from an EMBL/GenBank/DDBJ whole genome shotgun (WGS) entry which is preliminary data.</text>
</comment>
<accession>A0A7Y9J7A2</accession>
<keyword evidence="3" id="KW-1185">Reference proteome</keyword>